<dbReference type="Pfam" id="PF13424">
    <property type="entry name" value="TPR_12"/>
    <property type="match status" value="2"/>
</dbReference>
<feature type="DNA-binding region" description="OmpR/PhoB-type" evidence="5">
    <location>
        <begin position="1"/>
        <end position="94"/>
    </location>
</feature>
<dbReference type="SUPFAM" id="SSF52540">
    <property type="entry name" value="P-loop containing nucleoside triphosphate hydrolases"/>
    <property type="match status" value="1"/>
</dbReference>
<dbReference type="InterPro" id="IPR036388">
    <property type="entry name" value="WH-like_DNA-bd_sf"/>
</dbReference>
<comment type="similarity">
    <text evidence="1">Belongs to the AfsR/DnrI/RedD regulatory family.</text>
</comment>
<dbReference type="Gene3D" id="3.40.50.300">
    <property type="entry name" value="P-loop containing nucleotide triphosphate hydrolases"/>
    <property type="match status" value="1"/>
</dbReference>
<dbReference type="InterPro" id="IPR002182">
    <property type="entry name" value="NB-ARC"/>
</dbReference>
<keyword evidence="8" id="KW-1185">Reference proteome</keyword>
<keyword evidence="3 5" id="KW-0238">DNA-binding</keyword>
<dbReference type="Proteomes" id="UP001519363">
    <property type="component" value="Unassembled WGS sequence"/>
</dbReference>
<dbReference type="PANTHER" id="PTHR35807:SF1">
    <property type="entry name" value="TRANSCRIPTIONAL REGULATOR REDD"/>
    <property type="match status" value="1"/>
</dbReference>
<reference evidence="7 8" key="1">
    <citation type="submission" date="2021-03" db="EMBL/GenBank/DDBJ databases">
        <title>Sequencing the genomes of 1000 actinobacteria strains.</title>
        <authorList>
            <person name="Klenk H.-P."/>
        </authorList>
    </citation>
    <scope>NUCLEOTIDE SEQUENCE [LARGE SCALE GENOMIC DNA]</scope>
    <source>
        <strain evidence="7 8">DSM 44580</strain>
    </source>
</reference>
<dbReference type="InterPro" id="IPR051677">
    <property type="entry name" value="AfsR-DnrI-RedD_regulator"/>
</dbReference>
<protein>
    <submittedName>
        <fullName evidence="7">DNA-binding SARP family transcriptional activator</fullName>
    </submittedName>
</protein>
<sequence>MRFELLGPVRALTGDGRELGVGGPKPRALLAALLLARGRMVPADRLARVIWDDSPPDTAAGVVQSYVSRLRRALADGAQPPVLATRPPGYLLDPGAATLDLVEFEQLTELARQHTAAGAVAAAAEALAQALALWQGPALSGLPGLFCQTEAARLEDLRWSAVEDRAEALLALGRSAEVAGELGPLVAEQPLRQRLRGQLMLALFRAGRQAGALEVYRQGRRVMVDELGLEPGQELQRLQEAIVRCDEALHSAPAAVTAAVPEPAPPVEDWARPGQLPPDIADFIGRAEHIAVLRAALTAPDRRATPICLISGMSGVGKSTLAVRVAHEVRTGFPDGQLHVDLGAVERAHLPVAEVLARFLRATGLPTTELPDSAEERLGLFRTRLATRRVLLVLDNVADLAQLNLLTPGAPGCGVLVTSRRRLLGVPGAVPVELDALCPDEALELLGAVAGQARVVAEPEAARRVVDLGGGLPLAVRTAGTKLVFRPQWTLGQLVERLDDERRRLDELAVGDLKVRPSIALAVRGLPEPARRAFRRLSLLDLPTFPAWVLGAALDLPPGEAEALLDELLDGYLVDFAGVDRAGQARYRIHDLVRLLGRELGEADETAADRAALLVRVISGWLTLVRAASAEVLSGALPLLPVVEPGWHPPEEAVRAVLGAPGEWLETEQLGLTITIEQATEHGLGVHACALATALLSFLTARQQFAEWLRARHVALEAVRRAEDRRAEAALLVGLGHFSYERERFTEACEHFEQAIHRFEADGERRGVAIARSGLATVRGEQGHFADALALLALARPALAEAGDTDGLAYLDNRTARMHLELGEFELALEVGQRVLSAYRAMDHLRGQGWALRNLGLVHRAVGDWRRAAELSEQSLAVFTGTGDRLAAAYAQQALGKALLRQGQTERARLSLDEALATVTELRDEFGQALLLRTLAELCLASGALSAADAYVREAERRWRALDMPLWRARTLLTWAELDRRAGFTAAAESRQAEALRVFTDLGSREAAELSPRALGIPA</sequence>
<dbReference type="PRINTS" id="PR00364">
    <property type="entry name" value="DISEASERSIST"/>
</dbReference>
<dbReference type="CDD" id="cd15831">
    <property type="entry name" value="BTAD"/>
    <property type="match status" value="1"/>
</dbReference>
<dbReference type="GO" id="GO:0003677">
    <property type="term" value="F:DNA binding"/>
    <property type="evidence" value="ECO:0007669"/>
    <property type="project" value="UniProtKB-KW"/>
</dbReference>
<feature type="domain" description="OmpR/PhoB-type" evidence="6">
    <location>
        <begin position="1"/>
        <end position="94"/>
    </location>
</feature>
<keyword evidence="4" id="KW-0804">Transcription</keyword>
<evidence type="ECO:0000256" key="4">
    <source>
        <dbReference type="ARBA" id="ARBA00023163"/>
    </source>
</evidence>
<dbReference type="Pfam" id="PF00931">
    <property type="entry name" value="NB-ARC"/>
    <property type="match status" value="1"/>
</dbReference>
<dbReference type="PROSITE" id="PS51755">
    <property type="entry name" value="OMPR_PHOB"/>
    <property type="match status" value="1"/>
</dbReference>
<dbReference type="InterPro" id="IPR005158">
    <property type="entry name" value="BTAD"/>
</dbReference>
<name>A0ABS5A8Z6_9PSEU</name>
<organism evidence="7 8">
    <name type="scientific">Crossiella equi</name>
    <dbReference type="NCBI Taxonomy" id="130796"/>
    <lineage>
        <taxon>Bacteria</taxon>
        <taxon>Bacillati</taxon>
        <taxon>Actinomycetota</taxon>
        <taxon>Actinomycetes</taxon>
        <taxon>Pseudonocardiales</taxon>
        <taxon>Pseudonocardiaceae</taxon>
        <taxon>Crossiella</taxon>
    </lineage>
</organism>
<dbReference type="SUPFAM" id="SSF46894">
    <property type="entry name" value="C-terminal effector domain of the bipartite response regulators"/>
    <property type="match status" value="1"/>
</dbReference>
<evidence type="ECO:0000313" key="7">
    <source>
        <dbReference type="EMBL" id="MBP2472195.1"/>
    </source>
</evidence>
<dbReference type="InterPro" id="IPR027417">
    <property type="entry name" value="P-loop_NTPase"/>
</dbReference>
<evidence type="ECO:0000259" key="6">
    <source>
        <dbReference type="PROSITE" id="PS51755"/>
    </source>
</evidence>
<dbReference type="Gene3D" id="1.25.40.10">
    <property type="entry name" value="Tetratricopeptide repeat domain"/>
    <property type="match status" value="3"/>
</dbReference>
<dbReference type="InterPro" id="IPR001867">
    <property type="entry name" value="OmpR/PhoB-type_DNA-bd"/>
</dbReference>
<dbReference type="SMART" id="SM00028">
    <property type="entry name" value="TPR"/>
    <property type="match status" value="4"/>
</dbReference>
<comment type="caution">
    <text evidence="7">The sequence shown here is derived from an EMBL/GenBank/DDBJ whole genome shotgun (WGS) entry which is preliminary data.</text>
</comment>
<dbReference type="PANTHER" id="PTHR35807">
    <property type="entry name" value="TRANSCRIPTIONAL REGULATOR REDD-RELATED"/>
    <property type="match status" value="1"/>
</dbReference>
<dbReference type="EMBL" id="JAGIOO010000001">
    <property type="protein sequence ID" value="MBP2472195.1"/>
    <property type="molecule type" value="Genomic_DNA"/>
</dbReference>
<evidence type="ECO:0000256" key="1">
    <source>
        <dbReference type="ARBA" id="ARBA00005820"/>
    </source>
</evidence>
<evidence type="ECO:0000256" key="3">
    <source>
        <dbReference type="ARBA" id="ARBA00023125"/>
    </source>
</evidence>
<dbReference type="SMART" id="SM00862">
    <property type="entry name" value="Trans_reg_C"/>
    <property type="match status" value="1"/>
</dbReference>
<proteinExistence type="inferred from homology"/>
<evidence type="ECO:0000256" key="2">
    <source>
        <dbReference type="ARBA" id="ARBA00023015"/>
    </source>
</evidence>
<dbReference type="SUPFAM" id="SSF48452">
    <property type="entry name" value="TPR-like"/>
    <property type="match status" value="3"/>
</dbReference>
<dbReference type="Pfam" id="PF00486">
    <property type="entry name" value="Trans_reg_C"/>
    <property type="match status" value="1"/>
</dbReference>
<dbReference type="InterPro" id="IPR019734">
    <property type="entry name" value="TPR_rpt"/>
</dbReference>
<dbReference type="Pfam" id="PF03704">
    <property type="entry name" value="BTAD"/>
    <property type="match status" value="1"/>
</dbReference>
<accession>A0ABS5A8Z6</accession>
<dbReference type="RefSeq" id="WP_143342751.1">
    <property type="nucleotide sequence ID" value="NZ_JAGIOO010000001.1"/>
</dbReference>
<dbReference type="InterPro" id="IPR011990">
    <property type="entry name" value="TPR-like_helical_dom_sf"/>
</dbReference>
<evidence type="ECO:0000256" key="5">
    <source>
        <dbReference type="PROSITE-ProRule" id="PRU01091"/>
    </source>
</evidence>
<evidence type="ECO:0000313" key="8">
    <source>
        <dbReference type="Proteomes" id="UP001519363"/>
    </source>
</evidence>
<dbReference type="Gene3D" id="1.10.10.10">
    <property type="entry name" value="Winged helix-like DNA-binding domain superfamily/Winged helix DNA-binding domain"/>
    <property type="match status" value="1"/>
</dbReference>
<dbReference type="SMART" id="SM01043">
    <property type="entry name" value="BTAD"/>
    <property type="match status" value="1"/>
</dbReference>
<dbReference type="InterPro" id="IPR016032">
    <property type="entry name" value="Sig_transdc_resp-reg_C-effctor"/>
</dbReference>
<keyword evidence="2" id="KW-0805">Transcription regulation</keyword>
<gene>
    <name evidence="7" type="ORF">JOF53_001067</name>
</gene>